<organism evidence="1 2">
    <name type="scientific">Pelagicoccus enzymogenes</name>
    <dbReference type="NCBI Taxonomy" id="2773457"/>
    <lineage>
        <taxon>Bacteria</taxon>
        <taxon>Pseudomonadati</taxon>
        <taxon>Verrucomicrobiota</taxon>
        <taxon>Opitutia</taxon>
        <taxon>Puniceicoccales</taxon>
        <taxon>Pelagicoccaceae</taxon>
        <taxon>Pelagicoccus</taxon>
    </lineage>
</organism>
<dbReference type="PANTHER" id="PTHR38009:SF1">
    <property type="entry name" value="CONSERVED HYPOTHETICAL PHAGE TAIL PROTEIN"/>
    <property type="match status" value="1"/>
</dbReference>
<dbReference type="NCBIfam" id="TIGR02241">
    <property type="entry name" value="conserved hypothetical phage tail region protein"/>
    <property type="match status" value="1"/>
</dbReference>
<gene>
    <name evidence="1" type="ORF">IEN85_14140</name>
</gene>
<evidence type="ECO:0000313" key="2">
    <source>
        <dbReference type="Proteomes" id="UP000622317"/>
    </source>
</evidence>
<keyword evidence="2" id="KW-1185">Reference proteome</keyword>
<dbReference type="AlphaFoldDB" id="A0A927F8W1"/>
<sequence length="145" mass="16458">MTEYPLTKFHFVVAWGGSRIGFTEVSGLEAETELIEYREGSSAEYSKIKMPGMQKYANITLKRGTFLGDNDFFEWWKTTRILGKPERRDLIISLLNEEHAPVMNWKVKNAFPTKVQATDLKADGSEVAIETLELAHEGIEMEAIA</sequence>
<reference evidence="1" key="1">
    <citation type="submission" date="2020-09" db="EMBL/GenBank/DDBJ databases">
        <title>Pelagicoccus enzymogenes sp. nov. with an EPS production, isolated from marine sediment.</title>
        <authorList>
            <person name="Feng X."/>
        </authorList>
    </citation>
    <scope>NUCLEOTIDE SEQUENCE</scope>
    <source>
        <strain evidence="1">NFK12</strain>
    </source>
</reference>
<accession>A0A927F8W1</accession>
<name>A0A927F8W1_9BACT</name>
<dbReference type="GO" id="GO:0005198">
    <property type="term" value="F:structural molecule activity"/>
    <property type="evidence" value="ECO:0007669"/>
    <property type="project" value="InterPro"/>
</dbReference>
<dbReference type="InterPro" id="IPR011747">
    <property type="entry name" value="CHP02241"/>
</dbReference>
<dbReference type="InterPro" id="IPR010667">
    <property type="entry name" value="Phage_T4_Gp19"/>
</dbReference>
<proteinExistence type="predicted"/>
<dbReference type="EMBL" id="JACYFG010000036">
    <property type="protein sequence ID" value="MBD5780638.1"/>
    <property type="molecule type" value="Genomic_DNA"/>
</dbReference>
<dbReference type="Pfam" id="PF06841">
    <property type="entry name" value="Phage_T4_gp19"/>
    <property type="match status" value="1"/>
</dbReference>
<protein>
    <submittedName>
        <fullName evidence="1">Phage tail protein</fullName>
    </submittedName>
</protein>
<dbReference type="RefSeq" id="WP_191617734.1">
    <property type="nucleotide sequence ID" value="NZ_JACYFG010000036.1"/>
</dbReference>
<comment type="caution">
    <text evidence="1">The sequence shown here is derived from an EMBL/GenBank/DDBJ whole genome shotgun (WGS) entry which is preliminary data.</text>
</comment>
<dbReference type="PANTHER" id="PTHR38009">
    <property type="entry name" value="CONSERVED HYPOTHETICAL PHAGE TAIL PROTEIN"/>
    <property type="match status" value="1"/>
</dbReference>
<dbReference type="Proteomes" id="UP000622317">
    <property type="component" value="Unassembled WGS sequence"/>
</dbReference>
<evidence type="ECO:0000313" key="1">
    <source>
        <dbReference type="EMBL" id="MBD5780638.1"/>
    </source>
</evidence>